<dbReference type="eggNOG" id="COG3288">
    <property type="taxonomic scope" value="Bacteria"/>
</dbReference>
<dbReference type="PANTHER" id="PTHR10160">
    <property type="entry name" value="NAD(P) TRANSHYDROGENASE"/>
    <property type="match status" value="1"/>
</dbReference>
<dbReference type="OrthoDB" id="9804592at2"/>
<dbReference type="GO" id="GO:0050661">
    <property type="term" value="F:NADP binding"/>
    <property type="evidence" value="ECO:0007669"/>
    <property type="project" value="TreeGrafter"/>
</dbReference>
<dbReference type="InterPro" id="IPR036291">
    <property type="entry name" value="NAD(P)-bd_dom_sf"/>
</dbReference>
<dbReference type="InterPro" id="IPR007698">
    <property type="entry name" value="AlaDH/PNT_NAD(H)-bd"/>
</dbReference>
<dbReference type="Proteomes" id="UP000000844">
    <property type="component" value="Chromosome"/>
</dbReference>
<dbReference type="SMART" id="SM01003">
    <property type="entry name" value="AlaDh_PNT_N"/>
    <property type="match status" value="1"/>
</dbReference>
<evidence type="ECO:0000256" key="3">
    <source>
        <dbReference type="ARBA" id="ARBA00022741"/>
    </source>
</evidence>
<dbReference type="SUPFAM" id="SSF52283">
    <property type="entry name" value="Formate/glycerate dehydrogenase catalytic domain-like"/>
    <property type="match status" value="1"/>
</dbReference>
<dbReference type="InterPro" id="IPR007886">
    <property type="entry name" value="AlaDH/PNT_N"/>
</dbReference>
<dbReference type="HOGENOM" id="CLU_003376_2_1_11"/>
<reference evidence="10 11" key="1">
    <citation type="journal article" date="2009" name="Stand. Genomic Sci.">
        <title>Complete genome sequence of Stackebrandtia nassauensis type strain (LLR-40K-21).</title>
        <authorList>
            <person name="Munk C."/>
            <person name="Lapidus A."/>
            <person name="Copeland A."/>
            <person name="Jando M."/>
            <person name="Mayilraj S."/>
            <person name="Glavina Del Rio T."/>
            <person name="Nolan M."/>
            <person name="Chen F."/>
            <person name="Lucas S."/>
            <person name="Tice H."/>
            <person name="Cheng J.F."/>
            <person name="Han C."/>
            <person name="Detter J.C."/>
            <person name="Bruce D."/>
            <person name="Goodwin L."/>
            <person name="Chain P."/>
            <person name="Pitluck S."/>
            <person name="Goker M."/>
            <person name="Ovchinikova G."/>
            <person name="Pati A."/>
            <person name="Ivanova N."/>
            <person name="Mavromatis K."/>
            <person name="Chen A."/>
            <person name="Palaniappan K."/>
            <person name="Land M."/>
            <person name="Hauser L."/>
            <person name="Chang Y.J."/>
            <person name="Jeffries C.D."/>
            <person name="Bristow J."/>
            <person name="Eisen J.A."/>
            <person name="Markowitz V."/>
            <person name="Hugenholtz P."/>
            <person name="Kyrpides N.C."/>
            <person name="Klenk H.P."/>
        </authorList>
    </citation>
    <scope>NUCLEOTIDE SEQUENCE [LARGE SCALE GENOMIC DNA]</scope>
    <source>
        <strain evidence="11">DSM 44728 / CIP 108903 / NRRL B-16338 / NBRC 102104 / LLR-40K-21</strain>
    </source>
</reference>
<evidence type="ECO:0000256" key="6">
    <source>
        <dbReference type="ARBA" id="ARBA00023027"/>
    </source>
</evidence>
<dbReference type="KEGG" id="sna:Snas_3851"/>
<dbReference type="STRING" id="446470.Snas_3851"/>
<comment type="catalytic activity">
    <reaction evidence="7">
        <text>NAD(+) + NADPH + H(+)(in) = NADH + NADP(+) + H(+)(out)</text>
        <dbReference type="Rhea" id="RHEA:47992"/>
        <dbReference type="ChEBI" id="CHEBI:15378"/>
        <dbReference type="ChEBI" id="CHEBI:57540"/>
        <dbReference type="ChEBI" id="CHEBI:57783"/>
        <dbReference type="ChEBI" id="CHEBI:57945"/>
        <dbReference type="ChEBI" id="CHEBI:58349"/>
        <dbReference type="EC" id="7.1.1.1"/>
    </reaction>
</comment>
<organism evidence="10 11">
    <name type="scientific">Stackebrandtia nassauensis (strain DSM 44728 / CIP 108903 / NRRL B-16338 / NBRC 102104 / LLR-40K-21)</name>
    <dbReference type="NCBI Taxonomy" id="446470"/>
    <lineage>
        <taxon>Bacteria</taxon>
        <taxon>Bacillati</taxon>
        <taxon>Actinomycetota</taxon>
        <taxon>Actinomycetes</taxon>
        <taxon>Glycomycetales</taxon>
        <taxon>Glycomycetaceae</taxon>
        <taxon>Stackebrandtia</taxon>
    </lineage>
</organism>
<feature type="domain" description="Alanine dehydrogenase/pyridine nucleotide transhydrogenase N-terminal" evidence="9">
    <location>
        <begin position="7"/>
        <end position="142"/>
    </location>
</feature>
<name>D3PYS4_STANL</name>
<comment type="function">
    <text evidence="1">The transhydrogenation between NADH and NADP is coupled to respiration and ATP hydrolysis and functions as a proton pump across the membrane.</text>
</comment>
<keyword evidence="5" id="KW-1278">Translocase</keyword>
<keyword evidence="6" id="KW-0520">NAD</keyword>
<accession>D3PYS4</accession>
<proteinExistence type="predicted"/>
<dbReference type="GO" id="GO:0006740">
    <property type="term" value="P:NADPH regeneration"/>
    <property type="evidence" value="ECO:0007669"/>
    <property type="project" value="TreeGrafter"/>
</dbReference>
<sequence length="380" mass="39417">MVSTTVGVVKEPSPGESRVSLIPEQVSRLKTSGLDVVVESAAGHGAHIADEEYTAAGAAVVAVDELYERADIITRVSALSAADAKRLRDGQLLAGLLEPLRYLDIMRELAANNITTASLDMLPRTLSRAQSMDVLSSQANIAGYKAAVLAADNYGRYFPMLTTAAGTSPPANALILGTGVAGLSAIGTARRLGAVVTAYDVRPESRAEVESLGARFLELETTVAASGTGGYARALTEDERAAQQRELSTRIGKFDVVITTAKVPGKTPPLLVTREALAGMRPGSVVVDLAASDLGGNVAGSEPESTIDIDGVRVIGAGNLPSVMASAASAAYSRNMFAFLSHLIDEGSVAIDLDDEINAGVIITHNRSFVNKIVADAEAA</sequence>
<feature type="domain" description="Alanine dehydrogenase/pyridine nucleotide transhydrogenase NAD(H)-binding" evidence="8">
    <location>
        <begin position="151"/>
        <end position="316"/>
    </location>
</feature>
<keyword evidence="3" id="KW-0547">Nucleotide-binding</keyword>
<dbReference type="EC" id="7.1.1.1" evidence="2"/>
<keyword evidence="11" id="KW-1185">Reference proteome</keyword>
<dbReference type="Pfam" id="PF05222">
    <property type="entry name" value="AlaDh_PNT_N"/>
    <property type="match status" value="1"/>
</dbReference>
<dbReference type="GO" id="GO:0005886">
    <property type="term" value="C:plasma membrane"/>
    <property type="evidence" value="ECO:0007669"/>
    <property type="project" value="TreeGrafter"/>
</dbReference>
<dbReference type="CDD" id="cd05304">
    <property type="entry name" value="Rubrum_tdh"/>
    <property type="match status" value="1"/>
</dbReference>
<evidence type="ECO:0000259" key="9">
    <source>
        <dbReference type="SMART" id="SM01003"/>
    </source>
</evidence>
<dbReference type="SUPFAM" id="SSF51735">
    <property type="entry name" value="NAD(P)-binding Rossmann-fold domains"/>
    <property type="match status" value="1"/>
</dbReference>
<dbReference type="RefSeq" id="WP_013019078.1">
    <property type="nucleotide sequence ID" value="NC_013947.1"/>
</dbReference>
<evidence type="ECO:0000313" key="10">
    <source>
        <dbReference type="EMBL" id="ADD43507.1"/>
    </source>
</evidence>
<evidence type="ECO:0000256" key="2">
    <source>
        <dbReference type="ARBA" id="ARBA00012943"/>
    </source>
</evidence>
<protein>
    <recommendedName>
        <fullName evidence="2">proton-translocating NAD(P)(+) transhydrogenase</fullName>
        <ecNumber evidence="2">7.1.1.1</ecNumber>
    </recommendedName>
</protein>
<gene>
    <name evidence="10" type="ordered locus">Snas_3851</name>
</gene>
<dbReference type="Pfam" id="PF01262">
    <property type="entry name" value="AlaDh_PNT_C"/>
    <property type="match status" value="1"/>
</dbReference>
<evidence type="ECO:0000256" key="4">
    <source>
        <dbReference type="ARBA" id="ARBA00022857"/>
    </source>
</evidence>
<keyword evidence="4" id="KW-0521">NADP</keyword>
<evidence type="ECO:0000259" key="8">
    <source>
        <dbReference type="SMART" id="SM01002"/>
    </source>
</evidence>
<dbReference type="EMBL" id="CP001778">
    <property type="protein sequence ID" value="ADD43507.1"/>
    <property type="molecule type" value="Genomic_DNA"/>
</dbReference>
<evidence type="ECO:0000256" key="7">
    <source>
        <dbReference type="ARBA" id="ARBA00048202"/>
    </source>
</evidence>
<dbReference type="Gene3D" id="3.40.50.720">
    <property type="entry name" value="NAD(P)-binding Rossmann-like Domain"/>
    <property type="match status" value="2"/>
</dbReference>
<evidence type="ECO:0000256" key="1">
    <source>
        <dbReference type="ARBA" id="ARBA00003943"/>
    </source>
</evidence>
<dbReference type="SMART" id="SM01002">
    <property type="entry name" value="AlaDh_PNT_C"/>
    <property type="match status" value="1"/>
</dbReference>
<evidence type="ECO:0000256" key="5">
    <source>
        <dbReference type="ARBA" id="ARBA00022967"/>
    </source>
</evidence>
<dbReference type="GO" id="GO:0008750">
    <property type="term" value="F:proton-translocating NAD(P)+ transhydrogenase activity"/>
    <property type="evidence" value="ECO:0007669"/>
    <property type="project" value="UniProtKB-EC"/>
</dbReference>
<evidence type="ECO:0000313" key="11">
    <source>
        <dbReference type="Proteomes" id="UP000000844"/>
    </source>
</evidence>
<dbReference type="AlphaFoldDB" id="D3PYS4"/>
<dbReference type="PANTHER" id="PTHR10160:SF19">
    <property type="entry name" value="PROTON-TRANSLOCATING NAD(P)(+) TRANSHYDROGENASE"/>
    <property type="match status" value="1"/>
</dbReference>